<name>A0AA43QRQ0_9LECA</name>
<dbReference type="Proteomes" id="UP001161017">
    <property type="component" value="Unassembled WGS sequence"/>
</dbReference>
<gene>
    <name evidence="2" type="ORF">OHK93_001125</name>
</gene>
<feature type="transmembrane region" description="Helical" evidence="1">
    <location>
        <begin position="74"/>
        <end position="93"/>
    </location>
</feature>
<evidence type="ECO:0000313" key="3">
    <source>
        <dbReference type="Proteomes" id="UP001161017"/>
    </source>
</evidence>
<dbReference type="AlphaFoldDB" id="A0AA43QRQ0"/>
<feature type="transmembrane region" description="Helical" evidence="1">
    <location>
        <begin position="33"/>
        <end position="53"/>
    </location>
</feature>
<reference evidence="2" key="1">
    <citation type="journal article" date="2023" name="Genome Biol. Evol.">
        <title>First Whole Genome Sequence and Flow Cytometry Genome Size Data for the Lichen-Forming Fungus Ramalina farinacea (Ascomycota).</title>
        <authorList>
            <person name="Llewellyn T."/>
            <person name="Mian S."/>
            <person name="Hill R."/>
            <person name="Leitch I.J."/>
            <person name="Gaya E."/>
        </authorList>
    </citation>
    <scope>NUCLEOTIDE SEQUENCE</scope>
    <source>
        <strain evidence="2">LIQ254RAFAR</strain>
    </source>
</reference>
<evidence type="ECO:0000256" key="1">
    <source>
        <dbReference type="SAM" id="Phobius"/>
    </source>
</evidence>
<proteinExistence type="predicted"/>
<keyword evidence="1" id="KW-0812">Transmembrane</keyword>
<sequence length="199" mass="22935">MSEYSLTEIAMFAVEDLAWPFYYPDVLRKFKTLAIFTGIYGVAFLCNVQHWITGLSNNDRSLDVVLNMKTRMRPFDVLSFIVIVVGVAVRSLIILNLVYVSILQMSEILMVIMLQDLFQHMEDKKKRTGWQFQKRDVFELCQLLKAERWAQDQLWEQSPGVIELVGEIYKKLGMKHIDADLLSGNEVEISGITLILPKG</sequence>
<comment type="caution">
    <text evidence="2">The sequence shown here is derived from an EMBL/GenBank/DDBJ whole genome shotgun (WGS) entry which is preliminary data.</text>
</comment>
<keyword evidence="3" id="KW-1185">Reference proteome</keyword>
<keyword evidence="1" id="KW-1133">Transmembrane helix</keyword>
<organism evidence="2 3">
    <name type="scientific">Ramalina farinacea</name>
    <dbReference type="NCBI Taxonomy" id="258253"/>
    <lineage>
        <taxon>Eukaryota</taxon>
        <taxon>Fungi</taxon>
        <taxon>Dikarya</taxon>
        <taxon>Ascomycota</taxon>
        <taxon>Pezizomycotina</taxon>
        <taxon>Lecanoromycetes</taxon>
        <taxon>OSLEUM clade</taxon>
        <taxon>Lecanoromycetidae</taxon>
        <taxon>Lecanorales</taxon>
        <taxon>Lecanorineae</taxon>
        <taxon>Ramalinaceae</taxon>
        <taxon>Ramalina</taxon>
    </lineage>
</organism>
<evidence type="ECO:0000313" key="2">
    <source>
        <dbReference type="EMBL" id="MDI1489926.1"/>
    </source>
</evidence>
<dbReference type="EMBL" id="JAPUFD010000010">
    <property type="protein sequence ID" value="MDI1489926.1"/>
    <property type="molecule type" value="Genomic_DNA"/>
</dbReference>
<accession>A0AA43QRQ0</accession>
<protein>
    <submittedName>
        <fullName evidence="2">Uncharacterized protein</fullName>
    </submittedName>
</protein>
<keyword evidence="1" id="KW-0472">Membrane</keyword>